<dbReference type="SUPFAM" id="SSF54862">
    <property type="entry name" value="4Fe-4S ferredoxins"/>
    <property type="match status" value="1"/>
</dbReference>
<keyword evidence="6" id="KW-1185">Reference proteome</keyword>
<evidence type="ECO:0000313" key="6">
    <source>
        <dbReference type="Proteomes" id="UP000462621"/>
    </source>
</evidence>
<dbReference type="InterPro" id="IPR017900">
    <property type="entry name" value="4Fe4S_Fe_S_CS"/>
</dbReference>
<reference evidence="5 6" key="1">
    <citation type="submission" date="2019-10" db="EMBL/GenBank/DDBJ databases">
        <title>Vibrio sp. nov. isolated from a shrimp pond.</title>
        <authorList>
            <person name="Gomez-Gil B."/>
            <person name="Enciso-Ibarra J."/>
            <person name="Enciso-Ibarra K."/>
            <person name="Bolan-Mejia C."/>
        </authorList>
    </citation>
    <scope>NUCLEOTIDE SEQUENCE [LARGE SCALE GENOMIC DNA]</scope>
    <source>
        <strain evidence="5 6">CAIM 722</strain>
    </source>
</reference>
<dbReference type="RefSeq" id="WP_161158327.1">
    <property type="nucleotide sequence ID" value="NZ_WEKT01000073.1"/>
</dbReference>
<dbReference type="GO" id="GO:0046872">
    <property type="term" value="F:metal ion binding"/>
    <property type="evidence" value="ECO:0007669"/>
    <property type="project" value="UniProtKB-KW"/>
</dbReference>
<dbReference type="Proteomes" id="UP000462621">
    <property type="component" value="Unassembled WGS sequence"/>
</dbReference>
<evidence type="ECO:0000256" key="1">
    <source>
        <dbReference type="ARBA" id="ARBA00022723"/>
    </source>
</evidence>
<dbReference type="PROSITE" id="PS51379">
    <property type="entry name" value="4FE4S_FER_2"/>
    <property type="match status" value="1"/>
</dbReference>
<sequence>MSFAITDKCVGCHACFLVCPNHAVYQDPEVSRQFRIHPKRCDQCEGHYEESQCASICPVEEAIVDGFKHPLNPVGSLQPEQIGRDS</sequence>
<evidence type="ECO:0000313" key="5">
    <source>
        <dbReference type="EMBL" id="MZI95833.1"/>
    </source>
</evidence>
<dbReference type="EMBL" id="WEKT01000073">
    <property type="protein sequence ID" value="MZI95833.1"/>
    <property type="molecule type" value="Genomic_DNA"/>
</dbReference>
<name>A0A7X4LPK8_9VIBR</name>
<keyword evidence="2" id="KW-0408">Iron</keyword>
<feature type="domain" description="4Fe-4S ferredoxin-type" evidence="4">
    <location>
        <begin position="1"/>
        <end position="29"/>
    </location>
</feature>
<dbReference type="GO" id="GO:0051536">
    <property type="term" value="F:iron-sulfur cluster binding"/>
    <property type="evidence" value="ECO:0007669"/>
    <property type="project" value="UniProtKB-KW"/>
</dbReference>
<dbReference type="Pfam" id="PF12838">
    <property type="entry name" value="Fer4_7"/>
    <property type="match status" value="1"/>
</dbReference>
<dbReference type="InterPro" id="IPR017896">
    <property type="entry name" value="4Fe4S_Fe-S-bd"/>
</dbReference>
<dbReference type="PROSITE" id="PS00198">
    <property type="entry name" value="4FE4S_FER_1"/>
    <property type="match status" value="1"/>
</dbReference>
<keyword evidence="1" id="KW-0479">Metal-binding</keyword>
<comment type="caution">
    <text evidence="5">The sequence shown here is derived from an EMBL/GenBank/DDBJ whole genome shotgun (WGS) entry which is preliminary data.</text>
</comment>
<gene>
    <name evidence="5" type="ORF">F9817_21850</name>
</gene>
<dbReference type="AlphaFoldDB" id="A0A7X4LPK8"/>
<proteinExistence type="predicted"/>
<keyword evidence="3" id="KW-0411">Iron-sulfur</keyword>
<accession>A0A7X4LPK8</accession>
<organism evidence="5 6">
    <name type="scientific">Vibrio eleionomae</name>
    <dbReference type="NCBI Taxonomy" id="2653505"/>
    <lineage>
        <taxon>Bacteria</taxon>
        <taxon>Pseudomonadati</taxon>
        <taxon>Pseudomonadota</taxon>
        <taxon>Gammaproteobacteria</taxon>
        <taxon>Vibrionales</taxon>
        <taxon>Vibrionaceae</taxon>
        <taxon>Vibrio</taxon>
    </lineage>
</organism>
<evidence type="ECO:0000259" key="4">
    <source>
        <dbReference type="PROSITE" id="PS51379"/>
    </source>
</evidence>
<protein>
    <submittedName>
        <fullName evidence="5">4Fe-4S dicluster domain-containing protein</fullName>
    </submittedName>
</protein>
<dbReference type="Gene3D" id="3.30.70.20">
    <property type="match status" value="1"/>
</dbReference>
<evidence type="ECO:0000256" key="3">
    <source>
        <dbReference type="ARBA" id="ARBA00023014"/>
    </source>
</evidence>
<evidence type="ECO:0000256" key="2">
    <source>
        <dbReference type="ARBA" id="ARBA00023004"/>
    </source>
</evidence>